<gene>
    <name evidence="1" type="ORF">NUW54_g12731</name>
</gene>
<comment type="caution">
    <text evidence="1">The sequence shown here is derived from an EMBL/GenBank/DDBJ whole genome shotgun (WGS) entry which is preliminary data.</text>
</comment>
<evidence type="ECO:0000313" key="2">
    <source>
        <dbReference type="Proteomes" id="UP001144978"/>
    </source>
</evidence>
<dbReference type="Proteomes" id="UP001144978">
    <property type="component" value="Unassembled WGS sequence"/>
</dbReference>
<reference evidence="1" key="1">
    <citation type="submission" date="2022-08" db="EMBL/GenBank/DDBJ databases">
        <title>Genome Sequence of Pycnoporus sanguineus.</title>
        <authorList>
            <person name="Buettner E."/>
        </authorList>
    </citation>
    <scope>NUCLEOTIDE SEQUENCE</scope>
    <source>
        <strain evidence="1">CG-C14</strain>
    </source>
</reference>
<accession>A0ACC1MTS9</accession>
<proteinExistence type="predicted"/>
<organism evidence="1 2">
    <name type="scientific">Trametes sanguinea</name>
    <dbReference type="NCBI Taxonomy" id="158606"/>
    <lineage>
        <taxon>Eukaryota</taxon>
        <taxon>Fungi</taxon>
        <taxon>Dikarya</taxon>
        <taxon>Basidiomycota</taxon>
        <taxon>Agaricomycotina</taxon>
        <taxon>Agaricomycetes</taxon>
        <taxon>Polyporales</taxon>
        <taxon>Polyporaceae</taxon>
        <taxon>Trametes</taxon>
    </lineage>
</organism>
<keyword evidence="2" id="KW-1185">Reference proteome</keyword>
<evidence type="ECO:0000313" key="1">
    <source>
        <dbReference type="EMBL" id="KAJ2970417.1"/>
    </source>
</evidence>
<sequence>MAVFSRMMRTRATPIVVVVVAYPATPLVTSRVRFCLSAAHTKEDVDEVLRACDEIGDLLDLKQASGERWPVEEIIKRAVELVRMPEMP</sequence>
<name>A0ACC1MTS9_9APHY</name>
<dbReference type="EMBL" id="JANSHE010005554">
    <property type="protein sequence ID" value="KAJ2970417.1"/>
    <property type="molecule type" value="Genomic_DNA"/>
</dbReference>
<protein>
    <submittedName>
        <fullName evidence="1">Uncharacterized protein</fullName>
    </submittedName>
</protein>